<name>A0A0F9F8G2_9ZZZZ</name>
<sequence>MAGYRRQQGPGEGEPSMRSVTRRTIGDRQCNEGDQRPLIERTYRVRLPGGEEAEVNRFDLNMSRFADSDGGYDRYIQMSDGAWIRHRLLTVLGT</sequence>
<evidence type="ECO:0000313" key="2">
    <source>
        <dbReference type="EMBL" id="KKL47377.1"/>
    </source>
</evidence>
<gene>
    <name evidence="2" type="ORF">LCGC14_2336120</name>
</gene>
<accession>A0A0F9F8G2</accession>
<organism evidence="2">
    <name type="scientific">marine sediment metagenome</name>
    <dbReference type="NCBI Taxonomy" id="412755"/>
    <lineage>
        <taxon>unclassified sequences</taxon>
        <taxon>metagenomes</taxon>
        <taxon>ecological metagenomes</taxon>
    </lineage>
</organism>
<reference evidence="2" key="1">
    <citation type="journal article" date="2015" name="Nature">
        <title>Complex archaea that bridge the gap between prokaryotes and eukaryotes.</title>
        <authorList>
            <person name="Spang A."/>
            <person name="Saw J.H."/>
            <person name="Jorgensen S.L."/>
            <person name="Zaremba-Niedzwiedzka K."/>
            <person name="Martijn J."/>
            <person name="Lind A.E."/>
            <person name="van Eijk R."/>
            <person name="Schleper C."/>
            <person name="Guy L."/>
            <person name="Ettema T.J."/>
        </authorList>
    </citation>
    <scope>NUCLEOTIDE SEQUENCE</scope>
</reference>
<feature type="compositionally biased region" description="Basic and acidic residues" evidence="1">
    <location>
        <begin position="24"/>
        <end position="35"/>
    </location>
</feature>
<proteinExistence type="predicted"/>
<dbReference type="AlphaFoldDB" id="A0A0F9F8G2"/>
<feature type="region of interest" description="Disordered" evidence="1">
    <location>
        <begin position="1"/>
        <end position="35"/>
    </location>
</feature>
<evidence type="ECO:0000256" key="1">
    <source>
        <dbReference type="SAM" id="MobiDB-lite"/>
    </source>
</evidence>
<protein>
    <submittedName>
        <fullName evidence="2">Uncharacterized protein</fullName>
    </submittedName>
</protein>
<comment type="caution">
    <text evidence="2">The sequence shown here is derived from an EMBL/GenBank/DDBJ whole genome shotgun (WGS) entry which is preliminary data.</text>
</comment>
<dbReference type="EMBL" id="LAZR01033687">
    <property type="protein sequence ID" value="KKL47377.1"/>
    <property type="molecule type" value="Genomic_DNA"/>
</dbReference>